<dbReference type="AlphaFoldDB" id="D3EZA3"/>
<dbReference type="RefSeq" id="WP_012934919.1">
    <property type="nucleotide sequence ID" value="NC_013739.1"/>
</dbReference>
<feature type="compositionally biased region" description="Low complexity" evidence="1">
    <location>
        <begin position="179"/>
        <end position="217"/>
    </location>
</feature>
<reference evidence="5" key="2">
    <citation type="submission" date="2010-01" db="EMBL/GenBank/DDBJ databases">
        <title>The complete genome of Conexibacter woesei DSM 14684.</title>
        <authorList>
            <consortium name="US DOE Joint Genome Institute (JGI-PGF)"/>
            <person name="Lucas S."/>
            <person name="Copeland A."/>
            <person name="Lapidus A."/>
            <person name="Glavina del Rio T."/>
            <person name="Dalin E."/>
            <person name="Tice H."/>
            <person name="Bruce D."/>
            <person name="Goodwin L."/>
            <person name="Pitluck S."/>
            <person name="Kyrpides N."/>
            <person name="Mavromatis K."/>
            <person name="Ivanova N."/>
            <person name="Mikhailova N."/>
            <person name="Chertkov O."/>
            <person name="Brettin T."/>
            <person name="Detter J.C."/>
            <person name="Han C."/>
            <person name="Larimer F."/>
            <person name="Land M."/>
            <person name="Hauser L."/>
            <person name="Markowitz V."/>
            <person name="Cheng J.-F."/>
            <person name="Hugenholtz P."/>
            <person name="Woyke T."/>
            <person name="Wu D."/>
            <person name="Pukall R."/>
            <person name="Steenblock K."/>
            <person name="Schneider S."/>
            <person name="Klenk H.-P."/>
            <person name="Eisen J.A."/>
        </authorList>
    </citation>
    <scope>NUCLEOTIDE SEQUENCE [LARGE SCALE GENOMIC DNA]</scope>
    <source>
        <strain evidence="5">DSM 14684 / CIP 108061 / JCM 11494 / NBRC 100937 / ID131577</strain>
    </source>
</reference>
<dbReference type="KEGG" id="cwo:Cwoe_3450"/>
<feature type="region of interest" description="Disordered" evidence="1">
    <location>
        <begin position="179"/>
        <end position="228"/>
    </location>
</feature>
<evidence type="ECO:0000313" key="4">
    <source>
        <dbReference type="EMBL" id="ADB51868.1"/>
    </source>
</evidence>
<evidence type="ECO:0000256" key="2">
    <source>
        <dbReference type="SAM" id="SignalP"/>
    </source>
</evidence>
<keyword evidence="2" id="KW-0732">Signal</keyword>
<proteinExistence type="predicted"/>
<feature type="domain" description="Htaa" evidence="3">
    <location>
        <begin position="242"/>
        <end position="416"/>
    </location>
</feature>
<keyword evidence="5" id="KW-1185">Reference proteome</keyword>
<accession>D3EZA3</accession>
<evidence type="ECO:0000259" key="3">
    <source>
        <dbReference type="Pfam" id="PF04213"/>
    </source>
</evidence>
<protein>
    <recommendedName>
        <fullName evidence="3">Htaa domain-containing protein</fullName>
    </recommendedName>
</protein>
<organism evidence="4 5">
    <name type="scientific">Conexibacter woesei (strain DSM 14684 / CCUG 47730 / CIP 108061 / JCM 11494 / NBRC 100937 / ID131577)</name>
    <dbReference type="NCBI Taxonomy" id="469383"/>
    <lineage>
        <taxon>Bacteria</taxon>
        <taxon>Bacillati</taxon>
        <taxon>Actinomycetota</taxon>
        <taxon>Thermoleophilia</taxon>
        <taxon>Solirubrobacterales</taxon>
        <taxon>Conexibacteraceae</taxon>
        <taxon>Conexibacter</taxon>
    </lineage>
</organism>
<dbReference type="HOGENOM" id="CLU_642075_0_0_11"/>
<feature type="signal peptide" evidence="2">
    <location>
        <begin position="1"/>
        <end position="29"/>
    </location>
</feature>
<reference evidence="4 5" key="1">
    <citation type="journal article" date="2010" name="Stand. Genomic Sci.">
        <title>Complete genome sequence of Conexibacter woesei type strain (ID131577).</title>
        <authorList>
            <person name="Pukall R."/>
            <person name="Lapidus A."/>
            <person name="Glavina Del Rio T."/>
            <person name="Copeland A."/>
            <person name="Tice H."/>
            <person name="Cheng J.-F."/>
            <person name="Lucas S."/>
            <person name="Chen F."/>
            <person name="Nolan M."/>
            <person name="Bruce D."/>
            <person name="Goodwin L."/>
            <person name="Pitluck S."/>
            <person name="Mavromatis K."/>
            <person name="Ivanova N."/>
            <person name="Ovchinnikova G."/>
            <person name="Pati A."/>
            <person name="Chen A."/>
            <person name="Palaniappan K."/>
            <person name="Land M."/>
            <person name="Hauser L."/>
            <person name="Chang Y.-J."/>
            <person name="Jeffries C.D."/>
            <person name="Chain P."/>
            <person name="Meincke L."/>
            <person name="Sims D."/>
            <person name="Brettin T."/>
            <person name="Detter J.C."/>
            <person name="Rohde M."/>
            <person name="Goeker M."/>
            <person name="Bristow J."/>
            <person name="Eisen J.A."/>
            <person name="Markowitz V."/>
            <person name="Kyrpides N.C."/>
            <person name="Klenk H.-P."/>
            <person name="Hugenholtz P."/>
        </authorList>
    </citation>
    <scope>NUCLEOTIDE SEQUENCE [LARGE SCALE GENOMIC DNA]</scope>
    <source>
        <strain evidence="5">DSM 14684 / CIP 108061 / JCM 11494 / NBRC 100937 / ID131577</strain>
    </source>
</reference>
<dbReference type="Pfam" id="PF04213">
    <property type="entry name" value="HtaA"/>
    <property type="match status" value="1"/>
</dbReference>
<gene>
    <name evidence="4" type="ordered locus">Cwoe_3450</name>
</gene>
<name>D3EZA3_CONWI</name>
<dbReference type="STRING" id="469383.Cwoe_3450"/>
<dbReference type="InterPro" id="IPR007331">
    <property type="entry name" value="Htaa"/>
</dbReference>
<dbReference type="EMBL" id="CP001854">
    <property type="protein sequence ID" value="ADB51868.1"/>
    <property type="molecule type" value="Genomic_DNA"/>
</dbReference>
<evidence type="ECO:0000256" key="1">
    <source>
        <dbReference type="SAM" id="MobiDB-lite"/>
    </source>
</evidence>
<dbReference type="OrthoDB" id="7210788at2"/>
<sequence length="427" mass="44128" precursor="true">MLSRRPRTAGLIAAAALTTLAAAPAYAGAATSGSTTIDLKGAVARSLSSQQVRLSAQKPAKATAKRITLPVSGGTVATGATLKHGGSVTFRTRVRGRTRSAKLTAWETRVGSSRSSVSAKLGAKRITVFTIAAPKRSVAIDKTAGTARLTGGSVRLTAAGATALRRALALRRLAPGPLGSAKVSASVGAARRAPTQPGTSNPGTRNPGPTNPTDPNTPRAPPIATEPPVLARPAAAVNITGARLTWWVRDSWIAYLSGDNQAPAGTKGTSVSGATAQTPILAGQHLCKDDPRPETGPLSYAFEFPFKNGWYDEASGVAGVYFSGTVRFLRVDHGIDMTATDPEVEINGTSSRTIFRFDGGANTRLGNKRGPLTALDVARAPRTVDPATRTITYDPILGRLADGGADSFAGFYSVGSGYGCVQLSFTY</sequence>
<dbReference type="Proteomes" id="UP000008229">
    <property type="component" value="Chromosome"/>
</dbReference>
<evidence type="ECO:0000313" key="5">
    <source>
        <dbReference type="Proteomes" id="UP000008229"/>
    </source>
</evidence>
<feature type="chain" id="PRO_5003043886" description="Htaa domain-containing protein" evidence="2">
    <location>
        <begin position="30"/>
        <end position="427"/>
    </location>
</feature>